<feature type="region of interest" description="Disordered" evidence="13">
    <location>
        <begin position="322"/>
        <end position="356"/>
    </location>
</feature>
<dbReference type="AlphaFoldDB" id="A0AA88LY43"/>
<dbReference type="GO" id="GO:0004693">
    <property type="term" value="F:cyclin-dependent protein serine/threonine kinase activity"/>
    <property type="evidence" value="ECO:0007669"/>
    <property type="project" value="UniProtKB-EC"/>
</dbReference>
<dbReference type="Gene3D" id="3.30.200.20">
    <property type="entry name" value="Phosphorylase Kinase, domain 1"/>
    <property type="match status" value="1"/>
</dbReference>
<evidence type="ECO:0000256" key="12">
    <source>
        <dbReference type="PROSITE-ProRule" id="PRU10141"/>
    </source>
</evidence>
<dbReference type="GO" id="GO:0008349">
    <property type="term" value="F:MAP kinase kinase kinase kinase activity"/>
    <property type="evidence" value="ECO:0007669"/>
    <property type="project" value="TreeGrafter"/>
</dbReference>
<keyword evidence="7 12" id="KW-0547">Nucleotide-binding</keyword>
<organism evidence="16 17">
    <name type="scientific">Channa striata</name>
    <name type="common">Snakehead murrel</name>
    <name type="synonym">Ophicephalus striatus</name>
    <dbReference type="NCBI Taxonomy" id="64152"/>
    <lineage>
        <taxon>Eukaryota</taxon>
        <taxon>Metazoa</taxon>
        <taxon>Chordata</taxon>
        <taxon>Craniata</taxon>
        <taxon>Vertebrata</taxon>
        <taxon>Euteleostomi</taxon>
        <taxon>Actinopterygii</taxon>
        <taxon>Neopterygii</taxon>
        <taxon>Teleostei</taxon>
        <taxon>Neoteleostei</taxon>
        <taxon>Acanthomorphata</taxon>
        <taxon>Anabantaria</taxon>
        <taxon>Anabantiformes</taxon>
        <taxon>Channoidei</taxon>
        <taxon>Channidae</taxon>
        <taxon>Channa</taxon>
    </lineage>
</organism>
<accession>A0AA88LY43</accession>
<evidence type="ECO:0000256" key="9">
    <source>
        <dbReference type="ARBA" id="ARBA00022840"/>
    </source>
</evidence>
<feature type="compositionally biased region" description="Polar residues" evidence="13">
    <location>
        <begin position="338"/>
        <end position="354"/>
    </location>
</feature>
<feature type="region of interest" description="Disordered" evidence="13">
    <location>
        <begin position="374"/>
        <end position="400"/>
    </location>
</feature>
<feature type="compositionally biased region" description="Basic and acidic residues" evidence="13">
    <location>
        <begin position="374"/>
        <end position="384"/>
    </location>
</feature>
<comment type="similarity">
    <text evidence="2">Belongs to the protein kinase superfamily. CMGC Ser/Thr protein kinase family. CDC2/CDKX subfamily.</text>
</comment>
<evidence type="ECO:0000256" key="7">
    <source>
        <dbReference type="ARBA" id="ARBA00022741"/>
    </source>
</evidence>
<feature type="binding site" evidence="12">
    <location>
        <position position="978"/>
    </location>
    <ligand>
        <name>ATP</name>
        <dbReference type="ChEBI" id="CHEBI:30616"/>
    </ligand>
</feature>
<proteinExistence type="inferred from homology"/>
<comment type="similarity">
    <text evidence="3">Belongs to the protein kinase superfamily. STE Ser/Thr protein kinase family. STE20 subfamily.</text>
</comment>
<keyword evidence="5" id="KW-0597">Phosphoprotein</keyword>
<dbReference type="SMART" id="SM00036">
    <property type="entry name" value="CNH"/>
    <property type="match status" value="1"/>
</dbReference>
<gene>
    <name evidence="16" type="ORF">Q5P01_020816</name>
</gene>
<evidence type="ECO:0000256" key="1">
    <source>
        <dbReference type="ARBA" id="ARBA00001946"/>
    </source>
</evidence>
<keyword evidence="4" id="KW-0723">Serine/threonine-protein kinase</keyword>
<comment type="caution">
    <text evidence="16">The sequence shown here is derived from an EMBL/GenBank/DDBJ whole genome shotgun (WGS) entry which is preliminary data.</text>
</comment>
<feature type="compositionally biased region" description="Pro residues" evidence="13">
    <location>
        <begin position="421"/>
        <end position="430"/>
    </location>
</feature>
<dbReference type="PROSITE" id="PS00107">
    <property type="entry name" value="PROTEIN_KINASE_ATP"/>
    <property type="match status" value="2"/>
</dbReference>
<evidence type="ECO:0000313" key="17">
    <source>
        <dbReference type="Proteomes" id="UP001187415"/>
    </source>
</evidence>
<feature type="region of interest" description="Disordered" evidence="13">
    <location>
        <begin position="418"/>
        <end position="535"/>
    </location>
</feature>
<dbReference type="FunFam" id="1.10.510.10:FF:000031">
    <property type="entry name" value="Mitogen-activated protein kinase kinase kinase kinase"/>
    <property type="match status" value="1"/>
</dbReference>
<dbReference type="SUPFAM" id="SSF56112">
    <property type="entry name" value="Protein kinase-like (PK-like)"/>
    <property type="match status" value="2"/>
</dbReference>
<comment type="catalytic activity">
    <reaction evidence="10">
        <text>L-threonyl-[protein] + ATP = O-phospho-L-threonyl-[protein] + ADP + H(+)</text>
        <dbReference type="Rhea" id="RHEA:46608"/>
        <dbReference type="Rhea" id="RHEA-COMP:11060"/>
        <dbReference type="Rhea" id="RHEA-COMP:11605"/>
        <dbReference type="ChEBI" id="CHEBI:15378"/>
        <dbReference type="ChEBI" id="CHEBI:30013"/>
        <dbReference type="ChEBI" id="CHEBI:30616"/>
        <dbReference type="ChEBI" id="CHEBI:61977"/>
        <dbReference type="ChEBI" id="CHEBI:456216"/>
        <dbReference type="EC" id="2.7.11.22"/>
    </reaction>
</comment>
<evidence type="ECO:0000313" key="16">
    <source>
        <dbReference type="EMBL" id="KAK2826602.1"/>
    </source>
</evidence>
<evidence type="ECO:0000259" key="14">
    <source>
        <dbReference type="PROSITE" id="PS50011"/>
    </source>
</evidence>
<dbReference type="Gene3D" id="1.10.510.10">
    <property type="entry name" value="Transferase(Phosphotransferase) domain 1"/>
    <property type="match status" value="2"/>
</dbReference>
<feature type="compositionally biased region" description="Basic and acidic residues" evidence="13">
    <location>
        <begin position="328"/>
        <end position="337"/>
    </location>
</feature>
<evidence type="ECO:0000256" key="13">
    <source>
        <dbReference type="SAM" id="MobiDB-lite"/>
    </source>
</evidence>
<dbReference type="InterPro" id="IPR008271">
    <property type="entry name" value="Ser/Thr_kinase_AS"/>
</dbReference>
<dbReference type="PANTHER" id="PTHR48012:SF19">
    <property type="entry name" value="MITOGEN-ACTIVATED PROTEIN KINASE KINASE KINASE KINASE 5"/>
    <property type="match status" value="1"/>
</dbReference>
<comment type="cofactor">
    <cofactor evidence="1">
        <name>Mg(2+)</name>
        <dbReference type="ChEBI" id="CHEBI:18420"/>
    </cofactor>
</comment>
<comment type="catalytic activity">
    <reaction evidence="11">
        <text>L-seryl-[protein] + ATP = O-phospho-L-seryl-[protein] + ADP + H(+)</text>
        <dbReference type="Rhea" id="RHEA:17989"/>
        <dbReference type="Rhea" id="RHEA-COMP:9863"/>
        <dbReference type="Rhea" id="RHEA-COMP:11604"/>
        <dbReference type="ChEBI" id="CHEBI:15378"/>
        <dbReference type="ChEBI" id="CHEBI:29999"/>
        <dbReference type="ChEBI" id="CHEBI:30616"/>
        <dbReference type="ChEBI" id="CHEBI:83421"/>
        <dbReference type="ChEBI" id="CHEBI:456216"/>
        <dbReference type="EC" id="2.7.11.22"/>
    </reaction>
</comment>
<dbReference type="InterPro" id="IPR017441">
    <property type="entry name" value="Protein_kinase_ATP_BS"/>
</dbReference>
<evidence type="ECO:0000259" key="15">
    <source>
        <dbReference type="PROSITE" id="PS50219"/>
    </source>
</evidence>
<dbReference type="PROSITE" id="PS00108">
    <property type="entry name" value="PROTEIN_KINASE_ST"/>
    <property type="match status" value="1"/>
</dbReference>
<evidence type="ECO:0000256" key="4">
    <source>
        <dbReference type="ARBA" id="ARBA00022527"/>
    </source>
</evidence>
<dbReference type="SMART" id="SM00220">
    <property type="entry name" value="S_TKc"/>
    <property type="match status" value="2"/>
</dbReference>
<protein>
    <recommendedName>
        <fullName evidence="18">Non-specific serine/threonine protein kinase</fullName>
    </recommendedName>
</protein>
<evidence type="ECO:0000256" key="8">
    <source>
        <dbReference type="ARBA" id="ARBA00022777"/>
    </source>
</evidence>
<evidence type="ECO:0000256" key="3">
    <source>
        <dbReference type="ARBA" id="ARBA00008874"/>
    </source>
</evidence>
<dbReference type="GO" id="GO:0005524">
    <property type="term" value="F:ATP binding"/>
    <property type="evidence" value="ECO:0007669"/>
    <property type="project" value="UniProtKB-UniRule"/>
</dbReference>
<evidence type="ECO:0000256" key="10">
    <source>
        <dbReference type="ARBA" id="ARBA00047811"/>
    </source>
</evidence>
<keyword evidence="9 12" id="KW-0067">ATP-binding</keyword>
<dbReference type="GO" id="GO:0005737">
    <property type="term" value="C:cytoplasm"/>
    <property type="evidence" value="ECO:0007669"/>
    <property type="project" value="TreeGrafter"/>
</dbReference>
<keyword evidence="6" id="KW-0808">Transferase</keyword>
<dbReference type="InterPro" id="IPR001180">
    <property type="entry name" value="CNH_dom"/>
</dbReference>
<feature type="binding site" evidence="12">
    <location>
        <position position="49"/>
    </location>
    <ligand>
        <name>ATP</name>
        <dbReference type="ChEBI" id="CHEBI:30616"/>
    </ligand>
</feature>
<evidence type="ECO:0000256" key="5">
    <source>
        <dbReference type="ARBA" id="ARBA00022553"/>
    </source>
</evidence>
<reference evidence="16" key="1">
    <citation type="submission" date="2023-07" db="EMBL/GenBank/DDBJ databases">
        <title>Chromosome-level Genome Assembly of Striped Snakehead (Channa striata).</title>
        <authorList>
            <person name="Liu H."/>
        </authorList>
    </citation>
    <scope>NUCLEOTIDE SEQUENCE</scope>
    <source>
        <strain evidence="16">Gz</strain>
        <tissue evidence="16">Muscle</tissue>
    </source>
</reference>
<evidence type="ECO:0008006" key="18">
    <source>
        <dbReference type="Google" id="ProtNLM"/>
    </source>
</evidence>
<dbReference type="FunFam" id="3.30.200.20:FF:000049">
    <property type="entry name" value="cyclin-dependent kinase-like 1 isoform X1"/>
    <property type="match status" value="1"/>
</dbReference>
<dbReference type="Proteomes" id="UP001187415">
    <property type="component" value="Unassembled WGS sequence"/>
</dbReference>
<dbReference type="Pfam" id="PF00069">
    <property type="entry name" value="Pkinase"/>
    <property type="match status" value="2"/>
</dbReference>
<keyword evidence="17" id="KW-1185">Reference proteome</keyword>
<evidence type="ECO:0000256" key="2">
    <source>
        <dbReference type="ARBA" id="ARBA00006485"/>
    </source>
</evidence>
<name>A0AA88LY43_CHASR</name>
<dbReference type="InterPro" id="IPR000719">
    <property type="entry name" value="Prot_kinase_dom"/>
</dbReference>
<dbReference type="EMBL" id="JAUPFM010000016">
    <property type="protein sequence ID" value="KAK2826602.1"/>
    <property type="molecule type" value="Genomic_DNA"/>
</dbReference>
<evidence type="ECO:0000256" key="11">
    <source>
        <dbReference type="ARBA" id="ARBA00048367"/>
    </source>
</evidence>
<dbReference type="InterPro" id="IPR050629">
    <property type="entry name" value="STE20/SPS1-PAK"/>
</dbReference>
<evidence type="ECO:0000256" key="6">
    <source>
        <dbReference type="ARBA" id="ARBA00022679"/>
    </source>
</evidence>
<feature type="domain" description="CNH" evidence="15">
    <location>
        <begin position="555"/>
        <end position="867"/>
    </location>
</feature>
<feature type="domain" description="Protein kinase" evidence="14">
    <location>
        <begin position="20"/>
        <end position="277"/>
    </location>
</feature>
<sequence length="1264" mass="142970">MDIFPRPSGEIQRRNPQHDFELIQRVGSGTYGDVYKARNIKNGELAAVKIIKLEPGDDFSIIQQEIFMVKECMHHNIVAYFGSYLCREKLWICMEYCGGGSLQDIYHVTGPLSELQIAYVCRETLQGLGYLHTKGKMHRDIKGANILLTDNGDVKLADFGVAAKITATIAKRKSFIGTPYWMAPEVAAVEKNGGYNQLCDIWAVGITSIELAELQPPMFDLHPMRALFLMSKSSFQPPKLKDKNKWSAPFHNFIKVSLTKNPRRRPTADKLLLHVFVAQTGLTRRLAVDLLDKMNNPDNHQHYTEVDDDDLEPLSVVRHTIRSSNKQARAERTRSEIDSSNGTNQGWPCSSPSYTDAVDKLQFEPPLLKETEAHSEMDVSKDNDFSSPWSPFAEGGITPRGHVTHLDDAFEDVELSTLKPAFPPPLPPKPRLNSSSEELGLGDEKSLTVRRFPNSENGPNQVARRQSTPEQGNKLERSSPDFLSASVSSPGLLSHASDPDNDSDSCVNGDGTKPPSSQQQRKEKKEFPKPAINGLPPTPKVLMGACFSKVFDGCPLKINCATSWIHPDTKDQYLIFGTEDGIYTLNLNELHEATMEQLFPRKCTWLYVINNNLMSLSGKTFQLYSHNLIGLFEQLKKPGLAAQFQTHRFPDKILPRRFALTTKIPDTKGCHKCCIVRNPYTGHKYLCGALQSGIVLLQWYEPMQRFMLIKHFDFPLPSPLKVFEMLVVPEQEYPLVCVAISQGTEPGQVVRFETINLNSCSSWFTEIGSSNQQVDAIHVTQLERDTVLVCLDHNLKIVNLQGRLKSNKKLASELSFDFCIGSVVCLQDSVLAFWKHGMQGKSFKSNEVTQEISDPSRVFRLLGSDRVVVLESRPTDNPTALSNLYILAGVSVFRNTQESSFPFFSWRDVWRFLFSRSGGDTSLPPCSLLENSFYLSNERRPSLRMEKYEKIGKIGEGSYGVVFKCRNKDTGQIVAIKKFVETEDDPVIKKIALREIRMLKQLKHTNLVNLIEVFRRKRKLHLVFEYCDHTVLNELDRHPRGVPEHLGRSITWQTLQAVNFCHKQNCIHRDVKPENILITKHQVIKLCDFGFARILTGPCDYYTDYVATRWYRAPELLVGDTQYGPPVDVWAIGCVLPSCCRGFLCGPGRDLIPRHQQVFSNNQFFSGVSIPEPQEMEPLEQKYPNCSHLALSFMKGCLRMDPSERLTCEQLLQHPFFDSLRDKSERTSESRTAPATRGHAFTPQTPSYRVFASADWQQHLPGSG</sequence>
<feature type="domain" description="Protein kinase" evidence="14">
    <location>
        <begin position="948"/>
        <end position="1217"/>
    </location>
</feature>
<dbReference type="PANTHER" id="PTHR48012">
    <property type="entry name" value="STERILE20-LIKE KINASE, ISOFORM B-RELATED"/>
    <property type="match status" value="1"/>
</dbReference>
<dbReference type="PROSITE" id="PS50219">
    <property type="entry name" value="CNH"/>
    <property type="match status" value="1"/>
</dbReference>
<dbReference type="Pfam" id="PF00780">
    <property type="entry name" value="CNH"/>
    <property type="match status" value="1"/>
</dbReference>
<dbReference type="CDD" id="cd07847">
    <property type="entry name" value="STKc_CDKL1_4"/>
    <property type="match status" value="1"/>
</dbReference>
<feature type="compositionally biased region" description="Polar residues" evidence="13">
    <location>
        <begin position="454"/>
        <end position="471"/>
    </location>
</feature>
<keyword evidence="8" id="KW-0418">Kinase</keyword>
<feature type="region of interest" description="Disordered" evidence="13">
    <location>
        <begin position="1222"/>
        <end position="1244"/>
    </location>
</feature>
<dbReference type="PROSITE" id="PS50011">
    <property type="entry name" value="PROTEIN_KINASE_DOM"/>
    <property type="match status" value="2"/>
</dbReference>
<dbReference type="InterPro" id="IPR011009">
    <property type="entry name" value="Kinase-like_dom_sf"/>
</dbReference>